<evidence type="ECO:0000313" key="2">
    <source>
        <dbReference type="EMBL" id="OQE74657.1"/>
    </source>
</evidence>
<dbReference type="InterPro" id="IPR000182">
    <property type="entry name" value="GNAT_dom"/>
</dbReference>
<protein>
    <recommendedName>
        <fullName evidence="1">N-acetyltransferase domain-containing protein</fullName>
    </recommendedName>
</protein>
<dbReference type="Proteomes" id="UP000191691">
    <property type="component" value="Unassembled WGS sequence"/>
</dbReference>
<dbReference type="STRING" id="60175.A0A1V6XHP3"/>
<proteinExistence type="predicted"/>
<sequence>MSTIEPINDLPTPLEPWRGIILFFLHTYPTSNIVWLLRTRRQEQSKLEMMASQRQRPDIGLRVNIIHQPEDIIQAFDCVCEAFGRQVQDGIWTAMNPGWDTPQGRAYGAERMVARWRHKTNNKDGLPNTIFLKATLPCPQFEDRRIIVGFGIWVQASSVEGHGDPPTEDLTNSMDLDALYPDDEPERRYLCQVVSSLHRRRTEVIKQKATAMPPAVMILDMCAVDPAHQRKGIARELVRWGIDEAQRRGNLEAITEASSMGRHVYGQMGFQADGSEIEYVVDDEFASRPKPPNLFMRTHENVV</sequence>
<dbReference type="EMBL" id="MOOB01000075">
    <property type="protein sequence ID" value="OQE74657.1"/>
    <property type="molecule type" value="Genomic_DNA"/>
</dbReference>
<evidence type="ECO:0000313" key="3">
    <source>
        <dbReference type="Proteomes" id="UP000191691"/>
    </source>
</evidence>
<organism evidence="2 3">
    <name type="scientific">Penicillium nalgiovense</name>
    <dbReference type="NCBI Taxonomy" id="60175"/>
    <lineage>
        <taxon>Eukaryota</taxon>
        <taxon>Fungi</taxon>
        <taxon>Dikarya</taxon>
        <taxon>Ascomycota</taxon>
        <taxon>Pezizomycotina</taxon>
        <taxon>Eurotiomycetes</taxon>
        <taxon>Eurotiomycetidae</taxon>
        <taxon>Eurotiales</taxon>
        <taxon>Aspergillaceae</taxon>
        <taxon>Penicillium</taxon>
    </lineage>
</organism>
<dbReference type="PANTHER" id="PTHR42791">
    <property type="entry name" value="GNAT FAMILY ACETYLTRANSFERASE"/>
    <property type="match status" value="1"/>
</dbReference>
<dbReference type="Gene3D" id="3.40.630.30">
    <property type="match status" value="1"/>
</dbReference>
<dbReference type="OMA" id="IRVEPIT"/>
<dbReference type="InterPro" id="IPR016181">
    <property type="entry name" value="Acyl_CoA_acyltransferase"/>
</dbReference>
<dbReference type="CDD" id="cd04301">
    <property type="entry name" value="NAT_SF"/>
    <property type="match status" value="1"/>
</dbReference>
<feature type="domain" description="N-acetyltransferase" evidence="1">
    <location>
        <begin position="158"/>
        <end position="291"/>
    </location>
</feature>
<comment type="caution">
    <text evidence="2">The sequence shown here is derived from an EMBL/GenBank/DDBJ whole genome shotgun (WGS) entry which is preliminary data.</text>
</comment>
<dbReference type="SUPFAM" id="SSF55729">
    <property type="entry name" value="Acyl-CoA N-acyltransferases (Nat)"/>
    <property type="match status" value="1"/>
</dbReference>
<accession>A0A1V6XHP3</accession>
<dbReference type="PROSITE" id="PS51186">
    <property type="entry name" value="GNAT"/>
    <property type="match status" value="1"/>
</dbReference>
<evidence type="ECO:0000259" key="1">
    <source>
        <dbReference type="PROSITE" id="PS51186"/>
    </source>
</evidence>
<reference evidence="3" key="1">
    <citation type="journal article" date="2017" name="Nat. Microbiol.">
        <title>Global analysis of biosynthetic gene clusters reveals vast potential of secondary metabolite production in Penicillium species.</title>
        <authorList>
            <person name="Nielsen J.C."/>
            <person name="Grijseels S."/>
            <person name="Prigent S."/>
            <person name="Ji B."/>
            <person name="Dainat J."/>
            <person name="Nielsen K.F."/>
            <person name="Frisvad J.C."/>
            <person name="Workman M."/>
            <person name="Nielsen J."/>
        </authorList>
    </citation>
    <scope>NUCLEOTIDE SEQUENCE [LARGE SCALE GENOMIC DNA]</scope>
    <source>
        <strain evidence="3">IBT 13039</strain>
    </source>
</reference>
<gene>
    <name evidence="2" type="ORF">PENNAL_c0075G00803</name>
</gene>
<dbReference type="GO" id="GO:0016747">
    <property type="term" value="F:acyltransferase activity, transferring groups other than amino-acyl groups"/>
    <property type="evidence" value="ECO:0007669"/>
    <property type="project" value="InterPro"/>
</dbReference>
<dbReference type="AlphaFoldDB" id="A0A1V6XHP3"/>
<dbReference type="PANTHER" id="PTHR42791:SF14">
    <property type="entry name" value="N-ACETYLTRANSFERASE DOMAIN-CONTAINING PROTEIN"/>
    <property type="match status" value="1"/>
</dbReference>
<dbReference type="Pfam" id="PF00583">
    <property type="entry name" value="Acetyltransf_1"/>
    <property type="match status" value="1"/>
</dbReference>
<dbReference type="InterPro" id="IPR052523">
    <property type="entry name" value="Trichothecene_AcTrans"/>
</dbReference>
<keyword evidence="3" id="KW-1185">Reference proteome</keyword>
<name>A0A1V6XHP3_PENNA</name>